<dbReference type="InterPro" id="IPR051916">
    <property type="entry name" value="GPI-anchor_lipid_remodeler"/>
</dbReference>
<keyword evidence="1" id="KW-0472">Membrane</keyword>
<dbReference type="PANTHER" id="PTHR14859">
    <property type="entry name" value="CALCOFLUOR WHITE HYPERSENSITIVE PROTEIN PRECURSOR"/>
    <property type="match status" value="1"/>
</dbReference>
<gene>
    <name evidence="3" type="ORF">BHY08_09595</name>
</gene>
<dbReference type="PANTHER" id="PTHR14859:SF1">
    <property type="entry name" value="PGAP2-INTERACTING PROTEIN"/>
    <property type="match status" value="1"/>
</dbReference>
<dbReference type="AlphaFoldDB" id="A0A1J0A809"/>
<keyword evidence="4" id="KW-1185">Reference proteome</keyword>
<evidence type="ECO:0000313" key="4">
    <source>
        <dbReference type="Proteomes" id="UP000191200"/>
    </source>
</evidence>
<feature type="domain" description="Endonuclease/exonuclease/phosphatase" evidence="2">
    <location>
        <begin position="91"/>
        <end position="269"/>
    </location>
</feature>
<reference evidence="3 4" key="1">
    <citation type="submission" date="2016-09" db="EMBL/GenBank/DDBJ databases">
        <title>Vagococcus teuberi sp. nov., isolated from the Malian artisanal sour milk fene.</title>
        <authorList>
            <person name="Wullschleger S."/>
            <person name="Seifert C."/>
            <person name="Baumgartner S."/>
            <person name="Lacroix C."/>
            <person name="Bonfoh B."/>
            <person name="Stevens M.J."/>
            <person name="Meile L."/>
        </authorList>
    </citation>
    <scope>NUCLEOTIDE SEQUENCE [LARGE SCALE GENOMIC DNA]</scope>
    <source>
        <strain evidence="3 4">DSM 21459</strain>
    </source>
</reference>
<evidence type="ECO:0000259" key="2">
    <source>
        <dbReference type="Pfam" id="PF03372"/>
    </source>
</evidence>
<keyword evidence="1" id="KW-0812">Transmembrane</keyword>
<keyword evidence="3" id="KW-0378">Hydrolase</keyword>
<protein>
    <submittedName>
        <fullName evidence="3">Endonuclease</fullName>
    </submittedName>
</protein>
<dbReference type="InterPro" id="IPR005135">
    <property type="entry name" value="Endo/exonuclease/phosphatase"/>
</dbReference>
<dbReference type="Pfam" id="PF03372">
    <property type="entry name" value="Exo_endo_phos"/>
    <property type="match status" value="1"/>
</dbReference>
<dbReference type="KEGG" id="vte:BHY08_09595"/>
<dbReference type="GO" id="GO:0016020">
    <property type="term" value="C:membrane"/>
    <property type="evidence" value="ECO:0007669"/>
    <property type="project" value="GOC"/>
</dbReference>
<organism evidence="3 4">
    <name type="scientific">Vagococcus teuberi</name>
    <dbReference type="NCBI Taxonomy" id="519472"/>
    <lineage>
        <taxon>Bacteria</taxon>
        <taxon>Bacillati</taxon>
        <taxon>Bacillota</taxon>
        <taxon>Bacilli</taxon>
        <taxon>Lactobacillales</taxon>
        <taxon>Enterococcaceae</taxon>
        <taxon>Vagococcus</taxon>
    </lineage>
</organism>
<dbReference type="RefSeq" id="WP_071457648.1">
    <property type="nucleotide sequence ID" value="NZ_CABJEN010000002.1"/>
</dbReference>
<dbReference type="InterPro" id="IPR036691">
    <property type="entry name" value="Endo/exonu/phosph_ase_sf"/>
</dbReference>
<keyword evidence="1" id="KW-1133">Transmembrane helix</keyword>
<proteinExistence type="predicted"/>
<name>A0A1J0A809_9ENTE</name>
<dbReference type="OrthoDB" id="7616949at2"/>
<dbReference type="GO" id="GO:0006506">
    <property type="term" value="P:GPI anchor biosynthetic process"/>
    <property type="evidence" value="ECO:0007669"/>
    <property type="project" value="TreeGrafter"/>
</dbReference>
<dbReference type="SUPFAM" id="SSF56219">
    <property type="entry name" value="DNase I-like"/>
    <property type="match status" value="1"/>
</dbReference>
<accession>A0A1J0A809</accession>
<dbReference type="GO" id="GO:0004519">
    <property type="term" value="F:endonuclease activity"/>
    <property type="evidence" value="ECO:0007669"/>
    <property type="project" value="UniProtKB-KW"/>
</dbReference>
<evidence type="ECO:0000256" key="1">
    <source>
        <dbReference type="SAM" id="Phobius"/>
    </source>
</evidence>
<evidence type="ECO:0000313" key="3">
    <source>
        <dbReference type="EMBL" id="APB32039.1"/>
    </source>
</evidence>
<dbReference type="Proteomes" id="UP000191200">
    <property type="component" value="Chromosome"/>
</dbReference>
<sequence length="350" mass="39580">MKKILKIIVGVMVSSLIIILLFIGYLTVNEYKPKKTENLTVTNGKEELMKHHDISLLTLNIGYGGLSSSEDFFMDGGETVQPKSSEFIKQNLTGIINMLKEHSSDIYLLQEVDINSKRSYYINQKSILSTSLHVPSVFAYNFNVPYVPFPLPPIGKVESGIATMTNLNMNEAKRIALPNPFPWPIRLANLKRALLETRFPIKDSKKELVVFNLHLDAYDDGQGKIEQSKLLKKILETEYNKGNYVIAGGDFNQVFDGSNPFPNTGQNGWKPGSISSTDIPNHFSFSYDDTHPSVRVLNHAFTGNYESSQVYVIDGFIVSDNIKVKRTNSFDYNFKYTDHHPVQTIIQLQE</sequence>
<dbReference type="EMBL" id="CP017267">
    <property type="protein sequence ID" value="APB32039.1"/>
    <property type="molecule type" value="Genomic_DNA"/>
</dbReference>
<dbReference type="STRING" id="519472.BHY08_09595"/>
<keyword evidence="3" id="KW-0540">Nuclease</keyword>
<dbReference type="Gene3D" id="3.60.10.10">
    <property type="entry name" value="Endonuclease/exonuclease/phosphatase"/>
    <property type="match status" value="1"/>
</dbReference>
<keyword evidence="3" id="KW-0255">Endonuclease</keyword>
<feature type="transmembrane region" description="Helical" evidence="1">
    <location>
        <begin position="7"/>
        <end position="28"/>
    </location>
</feature>